<dbReference type="Gene3D" id="3.40.720.10">
    <property type="entry name" value="Alkaline Phosphatase, subunit A"/>
    <property type="match status" value="1"/>
</dbReference>
<evidence type="ECO:0000313" key="10">
    <source>
        <dbReference type="Proteomes" id="UP000658278"/>
    </source>
</evidence>
<comment type="similarity">
    <text evidence="2">Belongs to the sulfatase family.</text>
</comment>
<sequence>MIRLILSLLVLGLVGLRASSTPNVLFLFADDMTWKAVNALSDEDIDTPNLDRLAARGMTFSHAYNSGGWHGAICVASRTMLNTGKQLWKAKAAEKTLEKDYVAKDRTWAQLMAKQGYRTCFSGKWHMQMDADGVFEQIRNERPGGMPKDGKNAYERPVEGRPDPWSASDPKEGGFWEGGKHWSEVIADDFGHFLAAEDDRPWFMYLAFNAPHDPRQAPQEILDQYPLDRIELPKNFLPVYPYRKPMKAPQSLRDERLAPSPRTPFAVKTHRREYYAIITHLDAQIGRILDQLDASPAAKETFICFTADHGLSCGEHGLLGKQNLYDASVRVPFLIAGPGIPAGKVTREPIYLQDVMPTTLELAGAEVPESVDFDSLVPFWQGRPKRTKAVYGAYMNSQRMIEMEGKKLILYPAAEVARVFDLNADPHEMNDLYGTAEGKRLAKRLFAGLLALQEEMSDPLDLRSVYPDLL</sequence>
<dbReference type="InterPro" id="IPR050738">
    <property type="entry name" value="Sulfatase"/>
</dbReference>
<keyword evidence="6" id="KW-0106">Calcium</keyword>
<protein>
    <submittedName>
        <fullName evidence="9">Sulfatase-like hydrolase/transferase</fullName>
    </submittedName>
</protein>
<dbReference type="InterPro" id="IPR000917">
    <property type="entry name" value="Sulfatase_N"/>
</dbReference>
<dbReference type="PANTHER" id="PTHR42693">
    <property type="entry name" value="ARYLSULFATASE FAMILY MEMBER"/>
    <property type="match status" value="1"/>
</dbReference>
<dbReference type="Proteomes" id="UP000658278">
    <property type="component" value="Unassembled WGS sequence"/>
</dbReference>
<evidence type="ECO:0000313" key="9">
    <source>
        <dbReference type="EMBL" id="MBK1826297.1"/>
    </source>
</evidence>
<evidence type="ECO:0000256" key="7">
    <source>
        <dbReference type="SAM" id="MobiDB-lite"/>
    </source>
</evidence>
<name>A0A934R8L4_9BACT</name>
<comment type="cofactor">
    <cofactor evidence="1">
        <name>Ca(2+)</name>
        <dbReference type="ChEBI" id="CHEBI:29108"/>
    </cofactor>
</comment>
<keyword evidence="5 9" id="KW-0378">Hydrolase</keyword>
<dbReference type="InterPro" id="IPR024607">
    <property type="entry name" value="Sulfatase_CS"/>
</dbReference>
<feature type="compositionally biased region" description="Basic and acidic residues" evidence="7">
    <location>
        <begin position="142"/>
        <end position="162"/>
    </location>
</feature>
<evidence type="ECO:0000256" key="6">
    <source>
        <dbReference type="ARBA" id="ARBA00022837"/>
    </source>
</evidence>
<organism evidence="9 10">
    <name type="scientific">Haloferula rosea</name>
    <dbReference type="NCBI Taxonomy" id="490093"/>
    <lineage>
        <taxon>Bacteria</taxon>
        <taxon>Pseudomonadati</taxon>
        <taxon>Verrucomicrobiota</taxon>
        <taxon>Verrucomicrobiia</taxon>
        <taxon>Verrucomicrobiales</taxon>
        <taxon>Verrucomicrobiaceae</taxon>
        <taxon>Haloferula</taxon>
    </lineage>
</organism>
<dbReference type="RefSeq" id="WP_200277083.1">
    <property type="nucleotide sequence ID" value="NZ_JAENII010000003.1"/>
</dbReference>
<dbReference type="GO" id="GO:0004065">
    <property type="term" value="F:arylsulfatase activity"/>
    <property type="evidence" value="ECO:0007669"/>
    <property type="project" value="TreeGrafter"/>
</dbReference>
<evidence type="ECO:0000259" key="8">
    <source>
        <dbReference type="Pfam" id="PF00884"/>
    </source>
</evidence>
<dbReference type="SUPFAM" id="SSF53649">
    <property type="entry name" value="Alkaline phosphatase-like"/>
    <property type="match status" value="1"/>
</dbReference>
<evidence type="ECO:0000256" key="1">
    <source>
        <dbReference type="ARBA" id="ARBA00001913"/>
    </source>
</evidence>
<dbReference type="EMBL" id="JAENII010000003">
    <property type="protein sequence ID" value="MBK1826297.1"/>
    <property type="molecule type" value="Genomic_DNA"/>
</dbReference>
<comment type="caution">
    <text evidence="9">The sequence shown here is derived from an EMBL/GenBank/DDBJ whole genome shotgun (WGS) entry which is preliminary data.</text>
</comment>
<dbReference type="GO" id="GO:0046872">
    <property type="term" value="F:metal ion binding"/>
    <property type="evidence" value="ECO:0007669"/>
    <property type="project" value="UniProtKB-KW"/>
</dbReference>
<evidence type="ECO:0000256" key="5">
    <source>
        <dbReference type="ARBA" id="ARBA00022801"/>
    </source>
</evidence>
<dbReference type="AlphaFoldDB" id="A0A934R8L4"/>
<dbReference type="PANTHER" id="PTHR42693:SF42">
    <property type="entry name" value="ARYLSULFATASE G"/>
    <property type="match status" value="1"/>
</dbReference>
<feature type="region of interest" description="Disordered" evidence="7">
    <location>
        <begin position="142"/>
        <end position="169"/>
    </location>
</feature>
<evidence type="ECO:0000256" key="3">
    <source>
        <dbReference type="ARBA" id="ARBA00022723"/>
    </source>
</evidence>
<dbReference type="Pfam" id="PF00884">
    <property type="entry name" value="Sulfatase"/>
    <property type="match status" value="1"/>
</dbReference>
<dbReference type="InterPro" id="IPR017850">
    <property type="entry name" value="Alkaline_phosphatase_core_sf"/>
</dbReference>
<dbReference type="PROSITE" id="PS00149">
    <property type="entry name" value="SULFATASE_2"/>
    <property type="match status" value="1"/>
</dbReference>
<proteinExistence type="inferred from homology"/>
<reference evidence="9" key="1">
    <citation type="submission" date="2021-01" db="EMBL/GenBank/DDBJ databases">
        <title>Modified the classification status of verrucomicrobia.</title>
        <authorList>
            <person name="Feng X."/>
        </authorList>
    </citation>
    <scope>NUCLEOTIDE SEQUENCE</scope>
    <source>
        <strain evidence="9">KCTC 22201</strain>
    </source>
</reference>
<evidence type="ECO:0000256" key="4">
    <source>
        <dbReference type="ARBA" id="ARBA00022729"/>
    </source>
</evidence>
<gene>
    <name evidence="9" type="ORF">JIN81_04650</name>
</gene>
<keyword evidence="10" id="KW-1185">Reference proteome</keyword>
<keyword evidence="4" id="KW-0732">Signal</keyword>
<accession>A0A934R8L4</accession>
<keyword evidence="3" id="KW-0479">Metal-binding</keyword>
<evidence type="ECO:0000256" key="2">
    <source>
        <dbReference type="ARBA" id="ARBA00008779"/>
    </source>
</evidence>
<dbReference type="CDD" id="cd16155">
    <property type="entry name" value="sulfatase_like"/>
    <property type="match status" value="1"/>
</dbReference>
<feature type="domain" description="Sulfatase N-terminal" evidence="8">
    <location>
        <begin position="22"/>
        <end position="365"/>
    </location>
</feature>